<dbReference type="InterPro" id="IPR020338">
    <property type="entry name" value="SMN_gemin7"/>
</dbReference>
<dbReference type="PANTHER" id="PTHR14679:SF1">
    <property type="entry name" value="GEM-ASSOCIATED PROTEIN 7"/>
    <property type="match status" value="1"/>
</dbReference>
<dbReference type="Proteomes" id="UP001152320">
    <property type="component" value="Chromosome 22"/>
</dbReference>
<dbReference type="PANTHER" id="PTHR14679">
    <property type="entry name" value="GEM-ASSOCIATED PROTEIN 7"/>
    <property type="match status" value="1"/>
</dbReference>
<dbReference type="GO" id="GO:0000387">
    <property type="term" value="P:spliceosomal snRNP assembly"/>
    <property type="evidence" value="ECO:0007669"/>
    <property type="project" value="TreeGrafter"/>
</dbReference>
<dbReference type="EMBL" id="JAIZAY010000022">
    <property type="protein sequence ID" value="KAJ8020891.1"/>
    <property type="molecule type" value="Genomic_DNA"/>
</dbReference>
<dbReference type="OrthoDB" id="70763at2759"/>
<name>A0A9Q0YGA3_HOLLE</name>
<dbReference type="Pfam" id="PF11095">
    <property type="entry name" value="Gemin7"/>
    <property type="match status" value="1"/>
</dbReference>
<protein>
    <submittedName>
        <fullName evidence="1">Gem-associated protein 7</fullName>
    </submittedName>
</protein>
<organism evidence="1 2">
    <name type="scientific">Holothuria leucospilota</name>
    <name type="common">Black long sea cucumber</name>
    <name type="synonym">Mertensiothuria leucospilota</name>
    <dbReference type="NCBI Taxonomy" id="206669"/>
    <lineage>
        <taxon>Eukaryota</taxon>
        <taxon>Metazoa</taxon>
        <taxon>Echinodermata</taxon>
        <taxon>Eleutherozoa</taxon>
        <taxon>Echinozoa</taxon>
        <taxon>Holothuroidea</taxon>
        <taxon>Aspidochirotacea</taxon>
        <taxon>Aspidochirotida</taxon>
        <taxon>Holothuriidae</taxon>
        <taxon>Holothuria</taxon>
    </lineage>
</organism>
<dbReference type="AlphaFoldDB" id="A0A9Q0YGA3"/>
<gene>
    <name evidence="1" type="ORF">HOLleu_40602</name>
</gene>
<accession>A0A9Q0YGA3</accession>
<evidence type="ECO:0000313" key="1">
    <source>
        <dbReference type="EMBL" id="KAJ8020891.1"/>
    </source>
</evidence>
<dbReference type="GO" id="GO:0034719">
    <property type="term" value="C:SMN-Sm protein complex"/>
    <property type="evidence" value="ECO:0007669"/>
    <property type="project" value="InterPro"/>
</dbReference>
<comment type="caution">
    <text evidence="1">The sequence shown here is derived from an EMBL/GenBank/DDBJ whole genome shotgun (WGS) entry which is preliminary data.</text>
</comment>
<evidence type="ECO:0000313" key="2">
    <source>
        <dbReference type="Proteomes" id="UP001152320"/>
    </source>
</evidence>
<sequence>MNLEEDSYQNQEDRAFLRRRFLQCLVAQRNQETVFKMHNQLNVKATFGTMDIDFLRIQVSNLATPMGVIPEAIIRTKDVVSFKFLSNS</sequence>
<reference evidence="1" key="1">
    <citation type="submission" date="2021-10" db="EMBL/GenBank/DDBJ databases">
        <title>Tropical sea cucumber genome reveals ecological adaptation and Cuvierian tubules defense mechanism.</title>
        <authorList>
            <person name="Chen T."/>
        </authorList>
    </citation>
    <scope>NUCLEOTIDE SEQUENCE</scope>
    <source>
        <strain evidence="1">Nanhai2018</strain>
        <tissue evidence="1">Muscle</tissue>
    </source>
</reference>
<proteinExistence type="predicted"/>
<keyword evidence="2" id="KW-1185">Reference proteome</keyword>
<dbReference type="Gene3D" id="2.30.30.100">
    <property type="match status" value="1"/>
</dbReference>